<dbReference type="GO" id="GO:0022857">
    <property type="term" value="F:transmembrane transporter activity"/>
    <property type="evidence" value="ECO:0007669"/>
    <property type="project" value="InterPro"/>
</dbReference>
<comment type="similarity">
    <text evidence="2">Belongs to the nucleobase:cation symporter-2 (NCS2) (TC 2.A.40) family.</text>
</comment>
<dbReference type="InParanoid" id="B7PGK1"/>
<evidence type="ECO:0000256" key="4">
    <source>
        <dbReference type="ARBA" id="ARBA00022989"/>
    </source>
</evidence>
<evidence type="ECO:0000256" key="5">
    <source>
        <dbReference type="ARBA" id="ARBA00023136"/>
    </source>
</evidence>
<proteinExistence type="inferred from homology"/>
<organism>
    <name type="scientific">Ixodes scapularis</name>
    <name type="common">Black-legged tick</name>
    <name type="synonym">Deer tick</name>
    <dbReference type="NCBI Taxonomy" id="6945"/>
    <lineage>
        <taxon>Eukaryota</taxon>
        <taxon>Metazoa</taxon>
        <taxon>Ecdysozoa</taxon>
        <taxon>Arthropoda</taxon>
        <taxon>Chelicerata</taxon>
        <taxon>Arachnida</taxon>
        <taxon>Acari</taxon>
        <taxon>Parasitiformes</taxon>
        <taxon>Ixodida</taxon>
        <taxon>Ixodoidea</taxon>
        <taxon>Ixodidae</taxon>
        <taxon>Ixodinae</taxon>
        <taxon>Ixodes</taxon>
    </lineage>
</organism>
<comment type="subcellular location">
    <subcellularLocation>
        <location evidence="1">Membrane</location>
        <topology evidence="1">Multi-pass membrane protein</topology>
    </subcellularLocation>
</comment>
<dbReference type="PANTHER" id="PTHR11119">
    <property type="entry name" value="XANTHINE-URACIL / VITAMIN C PERMEASE FAMILY MEMBER"/>
    <property type="match status" value="1"/>
</dbReference>
<dbReference type="VEuPathDB" id="VectorBase:ISCP_032345"/>
<dbReference type="InterPro" id="IPR006043">
    <property type="entry name" value="NCS2"/>
</dbReference>
<reference evidence="7 9" key="1">
    <citation type="submission" date="2008-03" db="EMBL/GenBank/DDBJ databases">
        <title>Annotation of Ixodes scapularis.</title>
        <authorList>
            <consortium name="Ixodes scapularis Genome Project Consortium"/>
            <person name="Caler E."/>
            <person name="Hannick L.I."/>
            <person name="Bidwell S."/>
            <person name="Joardar V."/>
            <person name="Thiagarajan M."/>
            <person name="Amedeo P."/>
            <person name="Galinsky K.J."/>
            <person name="Schobel S."/>
            <person name="Inman J."/>
            <person name="Hostetler J."/>
            <person name="Miller J."/>
            <person name="Hammond M."/>
            <person name="Megy K."/>
            <person name="Lawson D."/>
            <person name="Kodira C."/>
            <person name="Sutton G."/>
            <person name="Meyer J."/>
            <person name="Hill C.A."/>
            <person name="Birren B."/>
            <person name="Nene V."/>
            <person name="Collins F."/>
            <person name="Alarcon-Chaidez F."/>
            <person name="Wikel S."/>
            <person name="Strausberg R."/>
        </authorList>
    </citation>
    <scope>NUCLEOTIDE SEQUENCE [LARGE SCALE GENOMIC DNA]</scope>
    <source>
        <strain evidence="9">Wikel</strain>
        <strain evidence="7">Wikel colony</strain>
    </source>
</reference>
<keyword evidence="3 6" id="KW-0812">Transmembrane</keyword>
<dbReference type="AlphaFoldDB" id="B7PGK1"/>
<dbReference type="STRING" id="6945.B7PGK1"/>
<sequence>MEAIISAIIINLLTIMESVCDYYACAIIAGFPPPPPGAVNRAIFTEGFGCCVAGLLGCGLAYETQSIHLAEETCRHAVFTPNQCASLRVTQVAAMLMILLGVMTKVGVFVLSIPAPIIGGLLLVLLPTFTGVGLSHLRYVDLTSNRNVFIIGVSLTFGIIVPSHIGPPASFNVTSTEEERGILKFREGFSEPSSRSVLTNDPLRYWHAYSTPCFEKLLKRFPAMRKLPLMPEKENHTTFLEEE</sequence>
<evidence type="ECO:0000256" key="2">
    <source>
        <dbReference type="ARBA" id="ARBA00008821"/>
    </source>
</evidence>
<feature type="transmembrane region" description="Helical" evidence="6">
    <location>
        <begin position="147"/>
        <end position="165"/>
    </location>
</feature>
<dbReference type="VEuPathDB" id="VectorBase:ISCI018364"/>
<keyword evidence="9" id="KW-1185">Reference proteome</keyword>
<gene>
    <name evidence="7" type="ORF">IscW_ISCW018364</name>
</gene>
<keyword evidence="4 6" id="KW-1133">Transmembrane helix</keyword>
<dbReference type="EMBL" id="ABJB010043943">
    <property type="status" value="NOT_ANNOTATED_CDS"/>
    <property type="molecule type" value="Genomic_DNA"/>
</dbReference>
<evidence type="ECO:0000313" key="7">
    <source>
        <dbReference type="EMBL" id="EEC05723.1"/>
    </source>
</evidence>
<accession>B7PGK1</accession>
<dbReference type="VEuPathDB" id="VectorBase:ISCW018364"/>
<evidence type="ECO:0000313" key="8">
    <source>
        <dbReference type="EnsemblMetazoa" id="ISCW018364-PA"/>
    </source>
</evidence>
<evidence type="ECO:0000256" key="1">
    <source>
        <dbReference type="ARBA" id="ARBA00004141"/>
    </source>
</evidence>
<reference evidence="8" key="2">
    <citation type="submission" date="2020-05" db="UniProtKB">
        <authorList>
            <consortium name="EnsemblMetazoa"/>
        </authorList>
    </citation>
    <scope>IDENTIFICATION</scope>
    <source>
        <strain evidence="8">wikel</strain>
    </source>
</reference>
<dbReference type="Pfam" id="PF00860">
    <property type="entry name" value="Xan_ur_permease"/>
    <property type="match status" value="1"/>
</dbReference>
<dbReference type="OrthoDB" id="1641903at2759"/>
<dbReference type="EMBL" id="ABJB010851153">
    <property type="status" value="NOT_ANNOTATED_CDS"/>
    <property type="molecule type" value="Genomic_DNA"/>
</dbReference>
<evidence type="ECO:0000313" key="9">
    <source>
        <dbReference type="Proteomes" id="UP000001555"/>
    </source>
</evidence>
<dbReference type="PaxDb" id="6945-B7PGK1"/>
<dbReference type="GO" id="GO:0016020">
    <property type="term" value="C:membrane"/>
    <property type="evidence" value="ECO:0007669"/>
    <property type="project" value="UniProtKB-SubCell"/>
</dbReference>
<evidence type="ECO:0000256" key="3">
    <source>
        <dbReference type="ARBA" id="ARBA00022692"/>
    </source>
</evidence>
<keyword evidence="5 6" id="KW-0472">Membrane</keyword>
<evidence type="ECO:0000256" key="6">
    <source>
        <dbReference type="SAM" id="Phobius"/>
    </source>
</evidence>
<dbReference type="HOGENOM" id="CLU_1143645_0_0_1"/>
<dbReference type="EMBL" id="DS708537">
    <property type="protein sequence ID" value="EEC05723.1"/>
    <property type="molecule type" value="Genomic_DNA"/>
</dbReference>
<protein>
    <submittedName>
        <fullName evidence="7 8">Purine permease, putative</fullName>
    </submittedName>
</protein>
<name>B7PGK1_IXOSC</name>
<dbReference type="EnsemblMetazoa" id="ISCW018364-RA">
    <property type="protein sequence ID" value="ISCW018364-PA"/>
    <property type="gene ID" value="ISCW018364"/>
</dbReference>
<feature type="transmembrane region" description="Helical" evidence="6">
    <location>
        <begin position="92"/>
        <end position="111"/>
    </location>
</feature>
<dbReference type="Proteomes" id="UP000001555">
    <property type="component" value="Unassembled WGS sequence"/>
</dbReference>
<feature type="transmembrane region" description="Helical" evidence="6">
    <location>
        <begin position="117"/>
        <end position="135"/>
    </location>
</feature>